<dbReference type="Pfam" id="PF03437">
    <property type="entry name" value="BtpA"/>
    <property type="match status" value="1"/>
</dbReference>
<dbReference type="CDD" id="cd04722">
    <property type="entry name" value="TIM_phosphate_binding"/>
    <property type="match status" value="1"/>
</dbReference>
<dbReference type="SUPFAM" id="SSF51366">
    <property type="entry name" value="Ribulose-phoshate binding barrel"/>
    <property type="match status" value="1"/>
</dbReference>
<proteinExistence type="inferred from homology"/>
<comment type="similarity">
    <text evidence="1">Belongs to the BtpA family.</text>
</comment>
<protein>
    <submittedName>
        <fullName evidence="2">BtpA/SgcQ family protein</fullName>
    </submittedName>
</protein>
<organism evidence="2 3">
    <name type="scientific">Proteiniclasticum aestuarii</name>
    <dbReference type="NCBI Taxonomy" id="2817862"/>
    <lineage>
        <taxon>Bacteria</taxon>
        <taxon>Bacillati</taxon>
        <taxon>Bacillota</taxon>
        <taxon>Clostridia</taxon>
        <taxon>Eubacteriales</taxon>
        <taxon>Clostridiaceae</taxon>
        <taxon>Proteiniclasticum</taxon>
    </lineage>
</organism>
<dbReference type="InterPro" id="IPR013785">
    <property type="entry name" value="Aldolase_TIM"/>
</dbReference>
<evidence type="ECO:0000313" key="2">
    <source>
        <dbReference type="EMBL" id="MBO1265098.1"/>
    </source>
</evidence>
<dbReference type="PANTHER" id="PTHR21381:SF3">
    <property type="entry name" value="SGC REGION PROTEIN SGCQ-RELATED"/>
    <property type="match status" value="1"/>
</dbReference>
<gene>
    <name evidence="2" type="ORF">J3A84_08680</name>
</gene>
<dbReference type="PIRSF" id="PIRSF005956">
    <property type="entry name" value="BtpA"/>
    <property type="match status" value="1"/>
</dbReference>
<accession>A0A939HAW7</accession>
<sequence length="265" mass="28370">MKKLDFNKKPIIGMVHCLPLPGTMKFKDNLPEITTQAIHDAKTLEKAGVDAIIIENMGDDPFGVKLDIAQVTALSAISALVAKEVSLPIGIDAAMNDYETSLSLAKAIDADFVRIPVFVDTVEFYGGIINPVAREATLFRKQINAEDILIFADIQVKHTHMVLSSVSIEDSARSAMDCGADAIIVTGTHIGVETPMEIIKKVKSIANIPVIIGSGVKAMNIKSQLDLADGAIVGSSMKEGGIISNPISYKLARDVVEARNKESEA</sequence>
<dbReference type="InterPro" id="IPR005137">
    <property type="entry name" value="BtpA"/>
</dbReference>
<dbReference type="RefSeq" id="WP_207599624.1">
    <property type="nucleotide sequence ID" value="NZ_JAFNJU010000006.1"/>
</dbReference>
<dbReference type="PANTHER" id="PTHR21381">
    <property type="entry name" value="ZGC:162297"/>
    <property type="match status" value="1"/>
</dbReference>
<comment type="caution">
    <text evidence="2">The sequence shown here is derived from an EMBL/GenBank/DDBJ whole genome shotgun (WGS) entry which is preliminary data.</text>
</comment>
<evidence type="ECO:0000256" key="1">
    <source>
        <dbReference type="ARBA" id="ARBA00006007"/>
    </source>
</evidence>
<dbReference type="Proteomes" id="UP000664218">
    <property type="component" value="Unassembled WGS sequence"/>
</dbReference>
<dbReference type="InterPro" id="IPR011060">
    <property type="entry name" value="RibuloseP-bd_barrel"/>
</dbReference>
<dbReference type="EMBL" id="JAFNJU010000006">
    <property type="protein sequence ID" value="MBO1265098.1"/>
    <property type="molecule type" value="Genomic_DNA"/>
</dbReference>
<dbReference type="Gene3D" id="3.20.20.70">
    <property type="entry name" value="Aldolase class I"/>
    <property type="match status" value="1"/>
</dbReference>
<evidence type="ECO:0000313" key="3">
    <source>
        <dbReference type="Proteomes" id="UP000664218"/>
    </source>
</evidence>
<name>A0A939HAW7_9CLOT</name>
<keyword evidence="3" id="KW-1185">Reference proteome</keyword>
<dbReference type="NCBIfam" id="TIGR00259">
    <property type="entry name" value="thylakoid_BtpA"/>
    <property type="match status" value="1"/>
</dbReference>
<reference evidence="2" key="1">
    <citation type="submission" date="2021-03" db="EMBL/GenBank/DDBJ databases">
        <title>Proteiniclasticum marinus sp. nov., isolated from tidal flat sediment.</title>
        <authorList>
            <person name="Namirimu T."/>
            <person name="Yang J.-A."/>
            <person name="Yang S.-H."/>
            <person name="Kim Y.-J."/>
            <person name="Kwon K.K."/>
        </authorList>
    </citation>
    <scope>NUCLEOTIDE SEQUENCE</scope>
    <source>
        <strain evidence="2">SCR006</strain>
    </source>
</reference>
<dbReference type="AlphaFoldDB" id="A0A939HAW7"/>